<dbReference type="Proteomes" id="UP000621799">
    <property type="component" value="Unassembled WGS sequence"/>
</dbReference>
<proteinExistence type="predicted"/>
<evidence type="ECO:0000313" key="2">
    <source>
        <dbReference type="Proteomes" id="UP000621799"/>
    </source>
</evidence>
<gene>
    <name evidence="1" type="ORF">IQ235_12375</name>
</gene>
<organism evidence="1 2">
    <name type="scientific">Zarconia navalis LEGE 11467</name>
    <dbReference type="NCBI Taxonomy" id="1828826"/>
    <lineage>
        <taxon>Bacteria</taxon>
        <taxon>Bacillati</taxon>
        <taxon>Cyanobacteriota</taxon>
        <taxon>Cyanophyceae</taxon>
        <taxon>Oscillatoriophycideae</taxon>
        <taxon>Oscillatoriales</taxon>
        <taxon>Oscillatoriales incertae sedis</taxon>
        <taxon>Zarconia</taxon>
        <taxon>Zarconia navalis</taxon>
    </lineage>
</organism>
<name>A0A928ZAC4_9CYAN</name>
<reference evidence="1" key="1">
    <citation type="submission" date="2020-10" db="EMBL/GenBank/DDBJ databases">
        <authorList>
            <person name="Castelo-Branco R."/>
            <person name="Eusebio N."/>
            <person name="Adriana R."/>
            <person name="Vieira A."/>
            <person name="Brugerolle De Fraissinette N."/>
            <person name="Rezende De Castro R."/>
            <person name="Schneider M.P."/>
            <person name="Vasconcelos V."/>
            <person name="Leao P.N."/>
        </authorList>
    </citation>
    <scope>NUCLEOTIDE SEQUENCE</scope>
    <source>
        <strain evidence="1">LEGE 11467</strain>
    </source>
</reference>
<dbReference type="RefSeq" id="WP_264321777.1">
    <property type="nucleotide sequence ID" value="NZ_JADEXN010000214.1"/>
</dbReference>
<comment type="caution">
    <text evidence="1">The sequence shown here is derived from an EMBL/GenBank/DDBJ whole genome shotgun (WGS) entry which is preliminary data.</text>
</comment>
<dbReference type="AlphaFoldDB" id="A0A928ZAC4"/>
<protein>
    <submittedName>
        <fullName evidence="1">Uncharacterized protein</fullName>
    </submittedName>
</protein>
<sequence length="57" mass="6602">MTEIIFNSCIFLCLLNFQHVVGMEEFELFVRDPIAQGDRFDLTATCSQGDRLSLPYR</sequence>
<accession>A0A928ZAC4</accession>
<evidence type="ECO:0000313" key="1">
    <source>
        <dbReference type="EMBL" id="MBE9041576.1"/>
    </source>
</evidence>
<keyword evidence="2" id="KW-1185">Reference proteome</keyword>
<dbReference type="EMBL" id="JADEXN010000214">
    <property type="protein sequence ID" value="MBE9041576.1"/>
    <property type="molecule type" value="Genomic_DNA"/>
</dbReference>